<keyword evidence="2" id="KW-1185">Reference proteome</keyword>
<proteinExistence type="predicted"/>
<dbReference type="Gene3D" id="1.10.287.850">
    <property type="entry name" value="HP0062-like domain"/>
    <property type="match status" value="1"/>
</dbReference>
<gene>
    <name evidence="1" type="ORF">KDA82_25230</name>
</gene>
<accession>A0A8T4IYL5</accession>
<comment type="caution">
    <text evidence="1">The sequence shown here is derived from an EMBL/GenBank/DDBJ whole genome shotgun (WGS) entry which is preliminary data.</text>
</comment>
<sequence>MSDALSPTAWVLEVYEMVFGFNPLDETLQWFTGDWQAFARCAEAWKNLGSMCDDIAANIQGGNRELDASWQGHAADMAYLYFDTLQQKTVNYNSSLTKLSGEYREIAHAVFSAAEAAKGVLAALADDVIITAVLLAEGTAFSWTGVGAAVGYGVASIHIARMLKHWGQITETLSRTQNTVNASVGIIQGLSATLASQLMTFPVPGTAYDHPAVPTRS</sequence>
<organism evidence="1 2">
    <name type="scientific">Streptomyces daliensis</name>
    <dbReference type="NCBI Taxonomy" id="299421"/>
    <lineage>
        <taxon>Bacteria</taxon>
        <taxon>Bacillati</taxon>
        <taxon>Actinomycetota</taxon>
        <taxon>Actinomycetes</taxon>
        <taxon>Kitasatosporales</taxon>
        <taxon>Streptomycetaceae</taxon>
        <taxon>Streptomyces</taxon>
    </lineage>
</organism>
<evidence type="ECO:0000313" key="1">
    <source>
        <dbReference type="EMBL" id="MBR7676252.1"/>
    </source>
</evidence>
<dbReference type="EMBL" id="JAGSMN010000624">
    <property type="protein sequence ID" value="MBR7676252.1"/>
    <property type="molecule type" value="Genomic_DNA"/>
</dbReference>
<protein>
    <recommendedName>
        <fullName evidence="3">Proteins of 100 residues with WXG</fullName>
    </recommendedName>
</protein>
<dbReference type="AlphaFoldDB" id="A0A8T4IYL5"/>
<reference evidence="1" key="1">
    <citation type="submission" date="2021-04" db="EMBL/GenBank/DDBJ databases">
        <title>Sequencing of actinobacteria type strains.</title>
        <authorList>
            <person name="Nguyen G.-S."/>
            <person name="Wentzel A."/>
        </authorList>
    </citation>
    <scope>NUCLEOTIDE SEQUENCE</scope>
    <source>
        <strain evidence="1">DSM 42095</strain>
    </source>
</reference>
<evidence type="ECO:0008006" key="3">
    <source>
        <dbReference type="Google" id="ProtNLM"/>
    </source>
</evidence>
<dbReference type="InterPro" id="IPR036689">
    <property type="entry name" value="ESAT-6-like_sf"/>
</dbReference>
<name>A0A8T4IYL5_9ACTN</name>
<evidence type="ECO:0000313" key="2">
    <source>
        <dbReference type="Proteomes" id="UP000675554"/>
    </source>
</evidence>
<dbReference type="Proteomes" id="UP000675554">
    <property type="component" value="Unassembled WGS sequence"/>
</dbReference>
<dbReference type="SUPFAM" id="SSF140453">
    <property type="entry name" value="EsxAB dimer-like"/>
    <property type="match status" value="1"/>
</dbReference>